<accession>A0ABR2KDB6</accession>
<comment type="caution">
    <text evidence="1">The sequence shown here is derived from an EMBL/GenBank/DDBJ whole genome shotgun (WGS) entry which is preliminary data.</text>
</comment>
<keyword evidence="2" id="KW-1185">Reference proteome</keyword>
<sequence>MDDKNVKKQLDMQVMSKMRDLGIIGHLNAHFLSDFAIAVQDSDISSLKMYKNVNKSTDYQIAADFVIQYLKNHSLNYTLNSLNAETNKKIRPPKNITKKELNFKSNDYLEEALEIYLSDEDKPVQIKQENHQQFRNALEARIESILKPAHHSPKH</sequence>
<gene>
    <name evidence="1" type="ORF">M9Y10_033596</name>
</gene>
<evidence type="ECO:0000313" key="2">
    <source>
        <dbReference type="Proteomes" id="UP001470230"/>
    </source>
</evidence>
<dbReference type="Proteomes" id="UP001470230">
    <property type="component" value="Unassembled WGS sequence"/>
</dbReference>
<proteinExistence type="predicted"/>
<name>A0ABR2KDB6_9EUKA</name>
<evidence type="ECO:0008006" key="3">
    <source>
        <dbReference type="Google" id="ProtNLM"/>
    </source>
</evidence>
<protein>
    <recommendedName>
        <fullName evidence="3">LisH domain-containing protein</fullName>
    </recommendedName>
</protein>
<reference evidence="1 2" key="1">
    <citation type="submission" date="2024-04" db="EMBL/GenBank/DDBJ databases">
        <title>Tritrichomonas musculus Genome.</title>
        <authorList>
            <person name="Alves-Ferreira E."/>
            <person name="Grigg M."/>
            <person name="Lorenzi H."/>
            <person name="Galac M."/>
        </authorList>
    </citation>
    <scope>NUCLEOTIDE SEQUENCE [LARGE SCALE GENOMIC DNA]</scope>
    <source>
        <strain evidence="1 2">EAF2021</strain>
    </source>
</reference>
<organism evidence="1 2">
    <name type="scientific">Tritrichomonas musculus</name>
    <dbReference type="NCBI Taxonomy" id="1915356"/>
    <lineage>
        <taxon>Eukaryota</taxon>
        <taxon>Metamonada</taxon>
        <taxon>Parabasalia</taxon>
        <taxon>Tritrichomonadida</taxon>
        <taxon>Tritrichomonadidae</taxon>
        <taxon>Tritrichomonas</taxon>
    </lineage>
</organism>
<dbReference type="EMBL" id="JAPFFF010000005">
    <property type="protein sequence ID" value="KAK8888856.1"/>
    <property type="molecule type" value="Genomic_DNA"/>
</dbReference>
<evidence type="ECO:0000313" key="1">
    <source>
        <dbReference type="EMBL" id="KAK8888856.1"/>
    </source>
</evidence>